<proteinExistence type="predicted"/>
<organism evidence="1 2">
    <name type="scientific">Macroventuria anomochaeta</name>
    <dbReference type="NCBI Taxonomy" id="301207"/>
    <lineage>
        <taxon>Eukaryota</taxon>
        <taxon>Fungi</taxon>
        <taxon>Dikarya</taxon>
        <taxon>Ascomycota</taxon>
        <taxon>Pezizomycotina</taxon>
        <taxon>Dothideomycetes</taxon>
        <taxon>Pleosporomycetidae</taxon>
        <taxon>Pleosporales</taxon>
        <taxon>Pleosporineae</taxon>
        <taxon>Didymellaceae</taxon>
        <taxon>Macroventuria</taxon>
    </lineage>
</organism>
<protein>
    <submittedName>
        <fullName evidence="1">Ankyrin</fullName>
    </submittedName>
</protein>
<dbReference type="EMBL" id="MU006714">
    <property type="protein sequence ID" value="KAF2628272.1"/>
    <property type="molecule type" value="Genomic_DNA"/>
</dbReference>
<evidence type="ECO:0000313" key="2">
    <source>
        <dbReference type="Proteomes" id="UP000799754"/>
    </source>
</evidence>
<name>A0ACB6S428_9PLEO</name>
<dbReference type="Proteomes" id="UP000799754">
    <property type="component" value="Unassembled WGS sequence"/>
</dbReference>
<evidence type="ECO:0000313" key="1">
    <source>
        <dbReference type="EMBL" id="KAF2628272.1"/>
    </source>
</evidence>
<gene>
    <name evidence="1" type="ORF">BU25DRAFT_410365</name>
</gene>
<keyword evidence="2" id="KW-1185">Reference proteome</keyword>
<accession>A0ACB6S428</accession>
<comment type="caution">
    <text evidence="1">The sequence shown here is derived from an EMBL/GenBank/DDBJ whole genome shotgun (WGS) entry which is preliminary data.</text>
</comment>
<reference evidence="1" key="1">
    <citation type="journal article" date="2020" name="Stud. Mycol.">
        <title>101 Dothideomycetes genomes: a test case for predicting lifestyles and emergence of pathogens.</title>
        <authorList>
            <person name="Haridas S."/>
            <person name="Albert R."/>
            <person name="Binder M."/>
            <person name="Bloem J."/>
            <person name="Labutti K."/>
            <person name="Salamov A."/>
            <person name="Andreopoulos B."/>
            <person name="Baker S."/>
            <person name="Barry K."/>
            <person name="Bills G."/>
            <person name="Bluhm B."/>
            <person name="Cannon C."/>
            <person name="Castanera R."/>
            <person name="Culley D."/>
            <person name="Daum C."/>
            <person name="Ezra D."/>
            <person name="Gonzalez J."/>
            <person name="Henrissat B."/>
            <person name="Kuo A."/>
            <person name="Liang C."/>
            <person name="Lipzen A."/>
            <person name="Lutzoni F."/>
            <person name="Magnuson J."/>
            <person name="Mondo S."/>
            <person name="Nolan M."/>
            <person name="Ohm R."/>
            <person name="Pangilinan J."/>
            <person name="Park H.-J."/>
            <person name="Ramirez L."/>
            <person name="Alfaro M."/>
            <person name="Sun H."/>
            <person name="Tritt A."/>
            <person name="Yoshinaga Y."/>
            <person name="Zwiers L.-H."/>
            <person name="Turgeon B."/>
            <person name="Goodwin S."/>
            <person name="Spatafora J."/>
            <person name="Crous P."/>
            <person name="Grigoriev I."/>
        </authorList>
    </citation>
    <scope>NUCLEOTIDE SEQUENCE</scope>
    <source>
        <strain evidence="1">CBS 525.71</strain>
    </source>
</reference>
<sequence length="180" mass="18764">MASEHTSNGVPPTAEGMNGTPATNGTAPTNGTLQPPQSVADLPPAALDLAARLFDLAREGNTTTLKQYIDAGVPKNLTNSTGDTLLMLTSYHGHAETAQMLLDAGADPNALNGRGQSPIAGAVFKGYEDVVKVLFEAGANIMGGQPNAVDCARMFRRDGLLELFGTERGKGVEVRIDEQA</sequence>